<feature type="compositionally biased region" description="Pro residues" evidence="1">
    <location>
        <begin position="1"/>
        <end position="11"/>
    </location>
</feature>
<dbReference type="Pfam" id="PF04186">
    <property type="entry name" value="FxsA"/>
    <property type="match status" value="1"/>
</dbReference>
<evidence type="ECO:0000313" key="4">
    <source>
        <dbReference type="Proteomes" id="UP000578686"/>
    </source>
</evidence>
<evidence type="ECO:0000256" key="2">
    <source>
        <dbReference type="SAM" id="Phobius"/>
    </source>
</evidence>
<reference evidence="3 4" key="1">
    <citation type="submission" date="2020-03" db="EMBL/GenBank/DDBJ databases">
        <title>Draft genome of Streptomyces sp. ventii, isolated from the Axial Seamount in the Pacific Ocean, and resequencing of the two type strains Streptomyces lonarensis strain NCL 716 and Streptomyces bohaiensis strain 11A07.</title>
        <authorList>
            <person name="Loughran R.M."/>
            <person name="Pfannmuller K.M."/>
            <person name="Wasson B.J."/>
            <person name="Deadmond M.C."/>
            <person name="Paddock B.E."/>
            <person name="Koyack M.J."/>
            <person name="Gallegos D.A."/>
            <person name="Mitchell E.A."/>
            <person name="Ushijima B."/>
            <person name="Saw J.H."/>
            <person name="Mcphail K.L."/>
            <person name="Videau P."/>
        </authorList>
    </citation>
    <scope>NUCLEOTIDE SEQUENCE [LARGE SCALE GENOMIC DNA]</scope>
    <source>
        <strain evidence="3 4">NCL716</strain>
    </source>
</reference>
<keyword evidence="2" id="KW-1133">Transmembrane helix</keyword>
<protein>
    <submittedName>
        <fullName evidence="3">FxsA family protein</fullName>
    </submittedName>
</protein>
<feature type="transmembrane region" description="Helical" evidence="2">
    <location>
        <begin position="32"/>
        <end position="51"/>
    </location>
</feature>
<proteinExistence type="predicted"/>
<dbReference type="AlphaFoldDB" id="A0A7X6I157"/>
<dbReference type="RefSeq" id="WP_167974163.1">
    <property type="nucleotide sequence ID" value="NZ_BHZG01000069.1"/>
</dbReference>
<keyword evidence="2" id="KW-0472">Membrane</keyword>
<organism evidence="3 4">
    <name type="scientific">Streptomyces lonarensis</name>
    <dbReference type="NCBI Taxonomy" id="700599"/>
    <lineage>
        <taxon>Bacteria</taxon>
        <taxon>Bacillati</taxon>
        <taxon>Actinomycetota</taxon>
        <taxon>Actinomycetes</taxon>
        <taxon>Kitasatosporales</taxon>
        <taxon>Streptomycetaceae</taxon>
        <taxon>Streptomyces</taxon>
    </lineage>
</organism>
<dbReference type="EMBL" id="JAAVJD010000287">
    <property type="protein sequence ID" value="NJQ08351.1"/>
    <property type="molecule type" value="Genomic_DNA"/>
</dbReference>
<dbReference type="Proteomes" id="UP000578686">
    <property type="component" value="Unassembled WGS sequence"/>
</dbReference>
<dbReference type="NCBIfam" id="NF008527">
    <property type="entry name" value="PRK11463.1-1"/>
    <property type="match status" value="1"/>
</dbReference>
<comment type="caution">
    <text evidence="3">The sequence shown here is derived from an EMBL/GenBank/DDBJ whole genome shotgun (WGS) entry which is preliminary data.</text>
</comment>
<dbReference type="PANTHER" id="PTHR35335:SF1">
    <property type="entry name" value="UPF0716 PROTEIN FXSA"/>
    <property type="match status" value="1"/>
</dbReference>
<gene>
    <name evidence="3" type="ORF">HCN56_22900</name>
</gene>
<evidence type="ECO:0000256" key="1">
    <source>
        <dbReference type="SAM" id="MobiDB-lite"/>
    </source>
</evidence>
<dbReference type="NCBIfam" id="NF008528">
    <property type="entry name" value="PRK11463.1-2"/>
    <property type="match status" value="1"/>
</dbReference>
<feature type="region of interest" description="Disordered" evidence="1">
    <location>
        <begin position="1"/>
        <end position="25"/>
    </location>
</feature>
<dbReference type="GO" id="GO:0016020">
    <property type="term" value="C:membrane"/>
    <property type="evidence" value="ECO:0007669"/>
    <property type="project" value="InterPro"/>
</dbReference>
<keyword evidence="4" id="KW-1185">Reference proteome</keyword>
<feature type="transmembrane region" description="Helical" evidence="2">
    <location>
        <begin position="110"/>
        <end position="134"/>
    </location>
</feature>
<feature type="transmembrane region" description="Helical" evidence="2">
    <location>
        <begin position="57"/>
        <end position="75"/>
    </location>
</feature>
<dbReference type="InterPro" id="IPR007313">
    <property type="entry name" value="FxsA"/>
</dbReference>
<accession>A0A7X6I157</accession>
<dbReference type="PANTHER" id="PTHR35335">
    <property type="entry name" value="UPF0716 PROTEIN FXSA"/>
    <property type="match status" value="1"/>
</dbReference>
<evidence type="ECO:0000313" key="3">
    <source>
        <dbReference type="EMBL" id="NJQ08351.1"/>
    </source>
</evidence>
<feature type="region of interest" description="Disordered" evidence="1">
    <location>
        <begin position="171"/>
        <end position="209"/>
    </location>
</feature>
<name>A0A7X6I157_9ACTN</name>
<keyword evidence="2" id="KW-0812">Transmembrane</keyword>
<sequence>MTTGSPPPIGPGRPSGGRSPGDARSRSRVRKLLPLLTVVWVIAEIWLLLLLGRAAGGLTVVLVLLAGFVAGSLVLRRAGRRALRNLNEAVQAAQQGRRLDRTDTRSGNGLSAVGGILLMIPGLLSDVLGLLLVFPPTAALVRSALSGLVVSRAGPLGTAYQEARAAETRLRMQRPDGKVVQGEVLDEDTERGPGARPPGEDTPGASPRG</sequence>